<feature type="transmembrane region" description="Helical" evidence="1">
    <location>
        <begin position="44"/>
        <end position="66"/>
    </location>
</feature>
<dbReference type="EMBL" id="RYZW01000001">
    <property type="protein sequence ID" value="TDZ75128.1"/>
    <property type="molecule type" value="Genomic_DNA"/>
</dbReference>
<comment type="caution">
    <text evidence="2">The sequence shown here is derived from an EMBL/GenBank/DDBJ whole genome shotgun (WGS) entry which is preliminary data.</text>
</comment>
<proteinExistence type="predicted"/>
<dbReference type="AlphaFoldDB" id="A0A4R8RTA4"/>
<gene>
    <name evidence="2" type="ORF">CTRI78_v000180</name>
</gene>
<reference evidence="2 3" key="1">
    <citation type="submission" date="2018-12" db="EMBL/GenBank/DDBJ databases">
        <title>Genome sequence and assembly of Colletotrichum trifolii.</title>
        <authorList>
            <person name="Gan P."/>
            <person name="Shirasu K."/>
        </authorList>
    </citation>
    <scope>NUCLEOTIDE SEQUENCE [LARGE SCALE GENOMIC DNA]</scope>
    <source>
        <strain evidence="2 3">543-2</strain>
    </source>
</reference>
<organism evidence="2 3">
    <name type="scientific">Colletotrichum trifolii</name>
    <dbReference type="NCBI Taxonomy" id="5466"/>
    <lineage>
        <taxon>Eukaryota</taxon>
        <taxon>Fungi</taxon>
        <taxon>Dikarya</taxon>
        <taxon>Ascomycota</taxon>
        <taxon>Pezizomycotina</taxon>
        <taxon>Sordariomycetes</taxon>
        <taxon>Hypocreomycetidae</taxon>
        <taxon>Glomerellales</taxon>
        <taxon>Glomerellaceae</taxon>
        <taxon>Colletotrichum</taxon>
        <taxon>Colletotrichum orbiculare species complex</taxon>
    </lineage>
</organism>
<keyword evidence="1" id="KW-1133">Transmembrane helix</keyword>
<dbReference type="Proteomes" id="UP000295703">
    <property type="component" value="Unassembled WGS sequence"/>
</dbReference>
<evidence type="ECO:0000313" key="2">
    <source>
        <dbReference type="EMBL" id="TDZ75128.1"/>
    </source>
</evidence>
<evidence type="ECO:0000313" key="3">
    <source>
        <dbReference type="Proteomes" id="UP000295703"/>
    </source>
</evidence>
<keyword evidence="1" id="KW-0472">Membrane</keyword>
<sequence>MASASTRLTAGSSMLKTTTCADATPPRVYVGTAKSYSMRQSPRTVAGILTLVCAILPVIFGIVIVLKVKGPTFSC</sequence>
<keyword evidence="3" id="KW-1185">Reference proteome</keyword>
<name>A0A4R8RTA4_COLTR</name>
<evidence type="ECO:0000256" key="1">
    <source>
        <dbReference type="SAM" id="Phobius"/>
    </source>
</evidence>
<protein>
    <submittedName>
        <fullName evidence="2">Uncharacterized protein</fullName>
    </submittedName>
</protein>
<keyword evidence="1" id="KW-0812">Transmembrane</keyword>
<accession>A0A4R8RTA4</accession>